<feature type="region of interest" description="Disordered" evidence="1">
    <location>
        <begin position="1"/>
        <end position="23"/>
    </location>
</feature>
<dbReference type="Pfam" id="PF05960">
    <property type="entry name" value="DUF885"/>
    <property type="match status" value="1"/>
</dbReference>
<organism evidence="2 3">
    <name type="scientific">Amycolatopsis antarctica</name>
    <dbReference type="NCBI Taxonomy" id="1854586"/>
    <lineage>
        <taxon>Bacteria</taxon>
        <taxon>Bacillati</taxon>
        <taxon>Actinomycetota</taxon>
        <taxon>Actinomycetes</taxon>
        <taxon>Pseudonocardiales</taxon>
        <taxon>Pseudonocardiaceae</taxon>
        <taxon>Amycolatopsis</taxon>
    </lineage>
</organism>
<sequence length="537" mass="58507">MEPLWPSVLGLDGTHDRLPDPSPAAEDRIRSAMRDIAGRAAAIDPSGLDEVRAVTRDVVVQQANAALDTLDSRLVEFSVSDGLSSPAYSPLTMLPSLTLNDEAKARGYLARLAALPSYLDAVADRQRRGLADGLVPPDFLVQAGVDYAQRYLGAPETDPLAIDPEIDLPDFAAERDRLLADAVRPAYARYRDFLRDELAPHAVPADRPGLGAQPGGAARYEGLIRVHTTTDRSAHELHEIGLALIEDLAAQYRVLGERVFGSTDLAEIFERLRTDPALRWRDGDELLEAARSAIRRAEAVAPQWFGLLPAGQCEVRPVPPAEAVGGTIAYYQLPALDGSRPGVYFANTFEATQRFRHTAEAIAFHEAVPGHHFQLGIALGQTEMPLLRRLADVNAFIEGWGLYAERLADEMGLYSDDVAKFGMLTQDSMRAGRLVVDTGLHALGWSRGRAVEFLAANTPMSGLEIEAEIDRYVANPAQALSYMVGRLEIERVRADAAEALGERFDIRAFHDVVLGNGNLPLSVLGDVVSRWVDGQRG</sequence>
<dbReference type="PANTHER" id="PTHR33361">
    <property type="entry name" value="GLR0591 PROTEIN"/>
    <property type="match status" value="1"/>
</dbReference>
<feature type="compositionally biased region" description="Basic and acidic residues" evidence="1">
    <location>
        <begin position="13"/>
        <end position="23"/>
    </location>
</feature>
<dbReference type="PANTHER" id="PTHR33361:SF2">
    <property type="entry name" value="DUF885 DOMAIN-CONTAINING PROTEIN"/>
    <property type="match status" value="1"/>
</dbReference>
<keyword evidence="3" id="KW-1185">Reference proteome</keyword>
<accession>A0A263D833</accession>
<protein>
    <submittedName>
        <fullName evidence="2">DUF885 domain-containing protein</fullName>
    </submittedName>
</protein>
<dbReference type="InterPro" id="IPR010281">
    <property type="entry name" value="DUF885"/>
</dbReference>
<dbReference type="EMBL" id="NKYE01000002">
    <property type="protein sequence ID" value="OZM74662.1"/>
    <property type="molecule type" value="Genomic_DNA"/>
</dbReference>
<dbReference type="Proteomes" id="UP000242444">
    <property type="component" value="Unassembled WGS sequence"/>
</dbReference>
<comment type="caution">
    <text evidence="2">The sequence shown here is derived from an EMBL/GenBank/DDBJ whole genome shotgun (WGS) entry which is preliminary data.</text>
</comment>
<name>A0A263D833_9PSEU</name>
<evidence type="ECO:0000313" key="2">
    <source>
        <dbReference type="EMBL" id="OZM74662.1"/>
    </source>
</evidence>
<dbReference type="AlphaFoldDB" id="A0A263D833"/>
<reference evidence="2 3" key="1">
    <citation type="submission" date="2017-07" db="EMBL/GenBank/DDBJ databases">
        <title>Amycolatopsis antarcticus sp. nov., isolated from the surface of an Antarcticus brown macroalga.</title>
        <authorList>
            <person name="Wang J."/>
            <person name="Leiva S."/>
            <person name="Huang J."/>
            <person name="Huang Y."/>
        </authorList>
    </citation>
    <scope>NUCLEOTIDE SEQUENCE [LARGE SCALE GENOMIC DNA]</scope>
    <source>
        <strain evidence="2 3">AU-G6</strain>
    </source>
</reference>
<evidence type="ECO:0000256" key="1">
    <source>
        <dbReference type="SAM" id="MobiDB-lite"/>
    </source>
</evidence>
<gene>
    <name evidence="2" type="ORF">CFN78_05285</name>
</gene>
<proteinExistence type="predicted"/>
<dbReference type="OrthoDB" id="9760040at2"/>
<evidence type="ECO:0000313" key="3">
    <source>
        <dbReference type="Proteomes" id="UP000242444"/>
    </source>
</evidence>
<dbReference type="InParanoid" id="A0A263D833"/>